<feature type="region of interest" description="Disordered" evidence="1">
    <location>
        <begin position="61"/>
        <end position="92"/>
    </location>
</feature>
<organism evidence="2 3">
    <name type="scientific">Aldrovandia affinis</name>
    <dbReference type="NCBI Taxonomy" id="143900"/>
    <lineage>
        <taxon>Eukaryota</taxon>
        <taxon>Metazoa</taxon>
        <taxon>Chordata</taxon>
        <taxon>Craniata</taxon>
        <taxon>Vertebrata</taxon>
        <taxon>Euteleostomi</taxon>
        <taxon>Actinopterygii</taxon>
        <taxon>Neopterygii</taxon>
        <taxon>Teleostei</taxon>
        <taxon>Notacanthiformes</taxon>
        <taxon>Halosauridae</taxon>
        <taxon>Aldrovandia</taxon>
    </lineage>
</organism>
<protein>
    <submittedName>
        <fullName evidence="2">Uncharacterized protein</fullName>
    </submittedName>
</protein>
<name>A0AAD7TBY1_9TELE</name>
<dbReference type="AlphaFoldDB" id="A0AAD7TBY1"/>
<comment type="caution">
    <text evidence="2">The sequence shown here is derived from an EMBL/GenBank/DDBJ whole genome shotgun (WGS) entry which is preliminary data.</text>
</comment>
<dbReference type="EMBL" id="JAINUG010000002">
    <property type="protein sequence ID" value="KAJ8418060.1"/>
    <property type="molecule type" value="Genomic_DNA"/>
</dbReference>
<accession>A0AAD7TBY1</accession>
<feature type="region of interest" description="Disordered" evidence="1">
    <location>
        <begin position="1"/>
        <end position="21"/>
    </location>
</feature>
<evidence type="ECO:0000313" key="2">
    <source>
        <dbReference type="EMBL" id="KAJ8418060.1"/>
    </source>
</evidence>
<evidence type="ECO:0000313" key="3">
    <source>
        <dbReference type="Proteomes" id="UP001221898"/>
    </source>
</evidence>
<sequence length="92" mass="10168">MVGWLAHPESRMARGHSGERLPRGCHLRITRSLDLARPPGTLSNRLHPLLRPSNGLPFPSFSSFGTAGVKEQGNQLEREEAESEVRGRSVRA</sequence>
<feature type="compositionally biased region" description="Basic and acidic residues" evidence="1">
    <location>
        <begin position="8"/>
        <end position="21"/>
    </location>
</feature>
<reference evidence="2" key="1">
    <citation type="journal article" date="2023" name="Science">
        <title>Genome structures resolve the early diversification of teleost fishes.</title>
        <authorList>
            <person name="Parey E."/>
            <person name="Louis A."/>
            <person name="Montfort J."/>
            <person name="Bouchez O."/>
            <person name="Roques C."/>
            <person name="Iampietro C."/>
            <person name="Lluch J."/>
            <person name="Castinel A."/>
            <person name="Donnadieu C."/>
            <person name="Desvignes T."/>
            <person name="Floi Bucao C."/>
            <person name="Jouanno E."/>
            <person name="Wen M."/>
            <person name="Mejri S."/>
            <person name="Dirks R."/>
            <person name="Jansen H."/>
            <person name="Henkel C."/>
            <person name="Chen W.J."/>
            <person name="Zahm M."/>
            <person name="Cabau C."/>
            <person name="Klopp C."/>
            <person name="Thompson A.W."/>
            <person name="Robinson-Rechavi M."/>
            <person name="Braasch I."/>
            <person name="Lecointre G."/>
            <person name="Bobe J."/>
            <person name="Postlethwait J.H."/>
            <person name="Berthelot C."/>
            <person name="Roest Crollius H."/>
            <person name="Guiguen Y."/>
        </authorList>
    </citation>
    <scope>NUCLEOTIDE SEQUENCE</scope>
    <source>
        <strain evidence="2">NC1722</strain>
    </source>
</reference>
<evidence type="ECO:0000256" key="1">
    <source>
        <dbReference type="SAM" id="MobiDB-lite"/>
    </source>
</evidence>
<gene>
    <name evidence="2" type="ORF">AAFF_G00137690</name>
</gene>
<dbReference type="Proteomes" id="UP001221898">
    <property type="component" value="Unassembled WGS sequence"/>
</dbReference>
<keyword evidence="3" id="KW-1185">Reference proteome</keyword>
<proteinExistence type="predicted"/>
<feature type="compositionally biased region" description="Basic and acidic residues" evidence="1">
    <location>
        <begin position="83"/>
        <end position="92"/>
    </location>
</feature>